<organism evidence="1 2">
    <name type="scientific">Candidatus Uhrbacteria bacterium RIFCSPLOWO2_02_FULL_51_9</name>
    <dbReference type="NCBI Taxonomy" id="1802410"/>
    <lineage>
        <taxon>Bacteria</taxon>
        <taxon>Candidatus Uhriibacteriota</taxon>
    </lineage>
</organism>
<evidence type="ECO:0000313" key="2">
    <source>
        <dbReference type="Proteomes" id="UP000176678"/>
    </source>
</evidence>
<sequence>MIHFTPQKVDELTAKASPKAHEQAAVLVAAVTGTILGVIDNALRAKTLGKMFGWAALGGANYLRDMPQEIIETFGTPEDVAYALCDKVLEVHEDLFKPFVEHVDAIRRPWQAKVKQGVLKEGALVSPVGIASSFATLTPRNDIQPLDEPPVNGGLKHQDIADRVNVRLTMVEQLAGVTFDNLDMAERFRHMIRPALTGVKKMDEVARQLALVPDRGGLGMGQEEVQEIVGLLERLHAKEVEQAARAQMKKPESPKSFLPMVEDHDKELPMVVAQDNKQNDTSQKLDELIQQSAANDSVDLSALATGGADLGASRKMHDVIARPLTMGPLEELRTLDVTDFRRLSTKAGAAVDKIKQKLELLRDDGVDRYAAGIKAWRGSPLYFLYVDMVQEGLVEGRALEDIAASDTNDPERLSGEELQSIVELNKSLRF</sequence>
<proteinExistence type="predicted"/>
<dbReference type="AlphaFoldDB" id="A0A1F7VDL5"/>
<evidence type="ECO:0000313" key="1">
    <source>
        <dbReference type="EMBL" id="OGL88077.1"/>
    </source>
</evidence>
<dbReference type="STRING" id="1802410.A3H75_01690"/>
<dbReference type="Proteomes" id="UP000176678">
    <property type="component" value="Unassembled WGS sequence"/>
</dbReference>
<protein>
    <submittedName>
        <fullName evidence="1">Uncharacterized protein</fullName>
    </submittedName>
</protein>
<dbReference type="EMBL" id="MGES01000055">
    <property type="protein sequence ID" value="OGL88077.1"/>
    <property type="molecule type" value="Genomic_DNA"/>
</dbReference>
<gene>
    <name evidence="1" type="ORF">A3H75_01690</name>
</gene>
<accession>A0A1F7VDL5</accession>
<name>A0A1F7VDL5_9BACT</name>
<comment type="caution">
    <text evidence="1">The sequence shown here is derived from an EMBL/GenBank/DDBJ whole genome shotgun (WGS) entry which is preliminary data.</text>
</comment>
<reference evidence="1 2" key="1">
    <citation type="journal article" date="2016" name="Nat. Commun.">
        <title>Thousands of microbial genomes shed light on interconnected biogeochemical processes in an aquifer system.</title>
        <authorList>
            <person name="Anantharaman K."/>
            <person name="Brown C.T."/>
            <person name="Hug L.A."/>
            <person name="Sharon I."/>
            <person name="Castelle C.J."/>
            <person name="Probst A.J."/>
            <person name="Thomas B.C."/>
            <person name="Singh A."/>
            <person name="Wilkins M.J."/>
            <person name="Karaoz U."/>
            <person name="Brodie E.L."/>
            <person name="Williams K.H."/>
            <person name="Hubbard S.S."/>
            <person name="Banfield J.F."/>
        </authorList>
    </citation>
    <scope>NUCLEOTIDE SEQUENCE [LARGE SCALE GENOMIC DNA]</scope>
</reference>